<dbReference type="EMBL" id="MIGC01004704">
    <property type="protein sequence ID" value="PHJ17761.1"/>
    <property type="molecule type" value="Genomic_DNA"/>
</dbReference>
<dbReference type="AlphaFoldDB" id="A0A2C6JNN1"/>
<dbReference type="RefSeq" id="XP_067919476.1">
    <property type="nucleotide sequence ID" value="XM_068068545.1"/>
</dbReference>
<keyword evidence="2" id="KW-1185">Reference proteome</keyword>
<evidence type="ECO:0000313" key="2">
    <source>
        <dbReference type="Proteomes" id="UP000221165"/>
    </source>
</evidence>
<accession>A0A2C6JNN1</accession>
<dbReference type="Proteomes" id="UP000221165">
    <property type="component" value="Unassembled WGS sequence"/>
</dbReference>
<proteinExistence type="predicted"/>
<evidence type="ECO:0000313" key="1">
    <source>
        <dbReference type="EMBL" id="PHJ17761.1"/>
    </source>
</evidence>
<dbReference type="GeneID" id="94431756"/>
<name>A0A2C6JNN1_9APIC</name>
<protein>
    <submittedName>
        <fullName evidence="1">Uncharacterized protein</fullName>
    </submittedName>
</protein>
<reference evidence="1 2" key="1">
    <citation type="journal article" date="2017" name="Int. J. Parasitol.">
        <title>The genome of the protozoan parasite Cystoisospora suis and a reverse vaccinology approach to identify vaccine candidates.</title>
        <authorList>
            <person name="Palmieri N."/>
            <person name="Shrestha A."/>
            <person name="Ruttkowski B."/>
            <person name="Beck T."/>
            <person name="Vogl C."/>
            <person name="Tomley F."/>
            <person name="Blake D.P."/>
            <person name="Joachim A."/>
        </authorList>
    </citation>
    <scope>NUCLEOTIDE SEQUENCE [LARGE SCALE GENOMIC DNA]</scope>
    <source>
        <strain evidence="1 2">Wien I</strain>
    </source>
</reference>
<gene>
    <name evidence="1" type="ORF">CSUI_008412</name>
</gene>
<dbReference type="VEuPathDB" id="ToxoDB:CSUI_008412"/>
<sequence>MKIRKTKKRKTMKMSRRTCEISSSLGVSGSFCSLHEELDSNRIKSTRVNEEYSRGGRFMFYSYLLISGVRTPLGLSYLSQVYIHIHTYRYKHSQIFLSIYLDLYRYIFIGIHP</sequence>
<organism evidence="1 2">
    <name type="scientific">Cystoisospora suis</name>
    <dbReference type="NCBI Taxonomy" id="483139"/>
    <lineage>
        <taxon>Eukaryota</taxon>
        <taxon>Sar</taxon>
        <taxon>Alveolata</taxon>
        <taxon>Apicomplexa</taxon>
        <taxon>Conoidasida</taxon>
        <taxon>Coccidia</taxon>
        <taxon>Eucoccidiorida</taxon>
        <taxon>Eimeriorina</taxon>
        <taxon>Sarcocystidae</taxon>
        <taxon>Cystoisospora</taxon>
    </lineage>
</organism>
<comment type="caution">
    <text evidence="1">The sequence shown here is derived from an EMBL/GenBank/DDBJ whole genome shotgun (WGS) entry which is preliminary data.</text>
</comment>